<evidence type="ECO:0000259" key="1">
    <source>
        <dbReference type="Pfam" id="PF10006"/>
    </source>
</evidence>
<gene>
    <name evidence="2" type="ORF">Q604_UNBC16383G0001</name>
</gene>
<dbReference type="AlphaFoldDB" id="W1XJR0"/>
<dbReference type="Pfam" id="PF10006">
    <property type="entry name" value="DUF2249"/>
    <property type="match status" value="1"/>
</dbReference>
<dbReference type="InterPro" id="IPR018720">
    <property type="entry name" value="DUF2249"/>
</dbReference>
<feature type="non-terminal residue" evidence="2">
    <location>
        <position position="54"/>
    </location>
</feature>
<proteinExistence type="predicted"/>
<reference evidence="2" key="1">
    <citation type="submission" date="2013-12" db="EMBL/GenBank/DDBJ databases">
        <title>A Varibaculum cambriense genome reconstructed from a premature infant gut community with otherwise low bacterial novelty that shifts toward anaerobic metabolism during the third week of life.</title>
        <authorList>
            <person name="Brown C.T."/>
            <person name="Sharon I."/>
            <person name="Thomas B.C."/>
            <person name="Castelle C.J."/>
            <person name="Morowitz M.J."/>
            <person name="Banfield J.F."/>
        </authorList>
    </citation>
    <scope>NUCLEOTIDE SEQUENCE</scope>
</reference>
<organism evidence="2">
    <name type="scientific">human gut metagenome</name>
    <dbReference type="NCBI Taxonomy" id="408170"/>
    <lineage>
        <taxon>unclassified sequences</taxon>
        <taxon>metagenomes</taxon>
        <taxon>organismal metagenomes</taxon>
    </lineage>
</organism>
<feature type="domain" description="DUF2249" evidence="1">
    <location>
        <begin position="8"/>
        <end position="50"/>
    </location>
</feature>
<name>W1XJR0_9ZZZZ</name>
<protein>
    <recommendedName>
        <fullName evidence="1">DUF2249 domain-containing protein</fullName>
    </recommendedName>
</protein>
<dbReference type="EMBL" id="AZMM01016383">
    <property type="protein sequence ID" value="ETJ29074.1"/>
    <property type="molecule type" value="Genomic_DNA"/>
</dbReference>
<evidence type="ECO:0000313" key="2">
    <source>
        <dbReference type="EMBL" id="ETJ29074.1"/>
    </source>
</evidence>
<accession>W1XJR0</accession>
<sequence length="54" mass="6420">MPNFATSLDIRIYEKGDKKDIIFKAFEELTLGETMELINDHDPRPLYQQFILNF</sequence>
<comment type="caution">
    <text evidence="2">The sequence shown here is derived from an EMBL/GenBank/DDBJ whole genome shotgun (WGS) entry which is preliminary data.</text>
</comment>